<reference evidence="13 14" key="1">
    <citation type="submission" date="2015-03" db="EMBL/GenBank/DDBJ databases">
        <authorList>
            <person name="McCorrison J."/>
            <person name="Sanka R."/>
            <person name="Adams M."/>
            <person name="Brinkac L."/>
            <person name="Nierman W."/>
            <person name="Sutton G."/>
            <person name="Nelson K."/>
            <person name="Kiedrowski L."/>
            <person name="Guerrero D."/>
            <person name="Bonomo R."/>
        </authorList>
    </citation>
    <scope>NUCLEOTIDE SEQUENCE [LARGE SCALE GENOMIC DNA]</scope>
    <source>
        <strain evidence="13 14">42324</strain>
    </source>
</reference>
<dbReference type="InterPro" id="IPR050156">
    <property type="entry name" value="TC-AMP_synthase_SUA5"/>
</dbReference>
<evidence type="ECO:0000256" key="1">
    <source>
        <dbReference type="ARBA" id="ARBA00004496"/>
    </source>
</evidence>
<name>A0AAE2JPY5_ENTCL</name>
<dbReference type="EC" id="2.7.7.87" evidence="3"/>
<dbReference type="PANTHER" id="PTHR17490:SF16">
    <property type="entry name" value="THREONYLCARBAMOYL-AMP SYNTHASE"/>
    <property type="match status" value="1"/>
</dbReference>
<keyword evidence="9" id="KW-0067">ATP-binding</keyword>
<dbReference type="RefSeq" id="WP_045294736.1">
    <property type="nucleotide sequence ID" value="NZ_JZYG01000017.1"/>
</dbReference>
<evidence type="ECO:0000256" key="5">
    <source>
        <dbReference type="ARBA" id="ARBA00022679"/>
    </source>
</evidence>
<dbReference type="Pfam" id="PF01300">
    <property type="entry name" value="Sua5_yciO_yrdC"/>
    <property type="match status" value="1"/>
</dbReference>
<dbReference type="PANTHER" id="PTHR17490">
    <property type="entry name" value="SUA5"/>
    <property type="match status" value="1"/>
</dbReference>
<evidence type="ECO:0000256" key="10">
    <source>
        <dbReference type="ARBA" id="ARBA00029774"/>
    </source>
</evidence>
<sequence length="201" mass="21885">MQHIHNTVAALKRGEVVLVPTDTNYALAADPWNIDACQKIYDLKKRERQKPLTLFVAEPAQAWDYIAVDKVQHRAALDKLIGAMPGALNVVVPASDNVPQNPYLKPDSISLVCNHQGVLREVIALFGRPLGMSSANLSGVESDCLIDIDAARQTFGDRVGYILPAAQRPVTTVSSTIVSLLEKEIKILRAGDMDIMAMLAS</sequence>
<evidence type="ECO:0000313" key="14">
    <source>
        <dbReference type="Proteomes" id="UP000033344"/>
    </source>
</evidence>
<keyword evidence="4" id="KW-0963">Cytoplasm</keyword>
<evidence type="ECO:0000256" key="6">
    <source>
        <dbReference type="ARBA" id="ARBA00022694"/>
    </source>
</evidence>
<dbReference type="SUPFAM" id="SSF55821">
    <property type="entry name" value="YrdC/RibB"/>
    <property type="match status" value="1"/>
</dbReference>
<comment type="subcellular location">
    <subcellularLocation>
        <location evidence="1">Cytoplasm</location>
    </subcellularLocation>
</comment>
<evidence type="ECO:0000256" key="11">
    <source>
        <dbReference type="ARBA" id="ARBA00048366"/>
    </source>
</evidence>
<dbReference type="GO" id="GO:0005737">
    <property type="term" value="C:cytoplasm"/>
    <property type="evidence" value="ECO:0007669"/>
    <property type="project" value="UniProtKB-SubCell"/>
</dbReference>
<organism evidence="13 14">
    <name type="scientific">Enterobacter cloacae subsp. cloacae</name>
    <dbReference type="NCBI Taxonomy" id="336306"/>
    <lineage>
        <taxon>Bacteria</taxon>
        <taxon>Pseudomonadati</taxon>
        <taxon>Pseudomonadota</taxon>
        <taxon>Gammaproteobacteria</taxon>
        <taxon>Enterobacterales</taxon>
        <taxon>Enterobacteriaceae</taxon>
        <taxon>Enterobacter</taxon>
        <taxon>Enterobacter cloacae complex</taxon>
    </lineage>
</organism>
<dbReference type="Proteomes" id="UP000033344">
    <property type="component" value="Unassembled WGS sequence"/>
</dbReference>
<dbReference type="GO" id="GO:0003725">
    <property type="term" value="F:double-stranded RNA binding"/>
    <property type="evidence" value="ECO:0007669"/>
    <property type="project" value="InterPro"/>
</dbReference>
<evidence type="ECO:0000256" key="7">
    <source>
        <dbReference type="ARBA" id="ARBA00022695"/>
    </source>
</evidence>
<evidence type="ECO:0000256" key="3">
    <source>
        <dbReference type="ARBA" id="ARBA00012584"/>
    </source>
</evidence>
<dbReference type="AlphaFoldDB" id="A0AAE2JPY5"/>
<keyword evidence="7" id="KW-0548">Nucleotidyltransferase</keyword>
<evidence type="ECO:0000256" key="8">
    <source>
        <dbReference type="ARBA" id="ARBA00022741"/>
    </source>
</evidence>
<protein>
    <recommendedName>
        <fullName evidence="10">L-threonylcarbamoyladenylate synthase</fullName>
        <ecNumber evidence="3">2.7.7.87</ecNumber>
    </recommendedName>
    <alternativeName>
        <fullName evidence="10">L-threonylcarbamoyladenylate synthase</fullName>
    </alternativeName>
</protein>
<comment type="catalytic activity">
    <reaction evidence="11">
        <text>L-threonine + hydrogencarbonate + ATP = L-threonylcarbamoyladenylate + diphosphate + H2O</text>
        <dbReference type="Rhea" id="RHEA:36407"/>
        <dbReference type="ChEBI" id="CHEBI:15377"/>
        <dbReference type="ChEBI" id="CHEBI:17544"/>
        <dbReference type="ChEBI" id="CHEBI:30616"/>
        <dbReference type="ChEBI" id="CHEBI:33019"/>
        <dbReference type="ChEBI" id="CHEBI:57926"/>
        <dbReference type="ChEBI" id="CHEBI:73682"/>
        <dbReference type="EC" id="2.7.7.87"/>
    </reaction>
</comment>
<dbReference type="InterPro" id="IPR006070">
    <property type="entry name" value="Sua5-like_dom"/>
</dbReference>
<accession>A0AAE2JPY5</accession>
<gene>
    <name evidence="13" type="ORF">SS44_15145</name>
</gene>
<dbReference type="GO" id="GO:0005524">
    <property type="term" value="F:ATP binding"/>
    <property type="evidence" value="ECO:0007669"/>
    <property type="project" value="UniProtKB-KW"/>
</dbReference>
<evidence type="ECO:0000256" key="4">
    <source>
        <dbReference type="ARBA" id="ARBA00022490"/>
    </source>
</evidence>
<evidence type="ECO:0000313" key="13">
    <source>
        <dbReference type="EMBL" id="KJM35118.1"/>
    </source>
</evidence>
<evidence type="ECO:0000256" key="2">
    <source>
        <dbReference type="ARBA" id="ARBA00007663"/>
    </source>
</evidence>
<dbReference type="InterPro" id="IPR017945">
    <property type="entry name" value="DHBP_synth_RibB-like_a/b_dom"/>
</dbReference>
<evidence type="ECO:0000259" key="12">
    <source>
        <dbReference type="PROSITE" id="PS51163"/>
    </source>
</evidence>
<dbReference type="GO" id="GO:0000049">
    <property type="term" value="F:tRNA binding"/>
    <property type="evidence" value="ECO:0007669"/>
    <property type="project" value="TreeGrafter"/>
</dbReference>
<dbReference type="GO" id="GO:0006450">
    <property type="term" value="P:regulation of translational fidelity"/>
    <property type="evidence" value="ECO:0007669"/>
    <property type="project" value="TreeGrafter"/>
</dbReference>
<comment type="similarity">
    <text evidence="2">Belongs to the SUA5 family.</text>
</comment>
<comment type="caution">
    <text evidence="13">The sequence shown here is derived from an EMBL/GenBank/DDBJ whole genome shotgun (WGS) entry which is preliminary data.</text>
</comment>
<dbReference type="GO" id="GO:0008033">
    <property type="term" value="P:tRNA processing"/>
    <property type="evidence" value="ECO:0007669"/>
    <property type="project" value="UniProtKB-KW"/>
</dbReference>
<keyword evidence="6" id="KW-0819">tRNA processing</keyword>
<dbReference type="GO" id="GO:0061710">
    <property type="term" value="F:L-threonylcarbamoyladenylate synthase"/>
    <property type="evidence" value="ECO:0007669"/>
    <property type="project" value="UniProtKB-EC"/>
</dbReference>
<dbReference type="PROSITE" id="PS51163">
    <property type="entry name" value="YRDC"/>
    <property type="match status" value="1"/>
</dbReference>
<proteinExistence type="inferred from homology"/>
<feature type="domain" description="YrdC-like" evidence="12">
    <location>
        <begin position="1"/>
        <end position="193"/>
    </location>
</feature>
<dbReference type="Gene3D" id="3.90.870.10">
    <property type="entry name" value="DHBP synthase"/>
    <property type="match status" value="1"/>
</dbReference>
<dbReference type="EMBL" id="JZYG01000017">
    <property type="protein sequence ID" value="KJM35118.1"/>
    <property type="molecule type" value="Genomic_DNA"/>
</dbReference>
<evidence type="ECO:0000256" key="9">
    <source>
        <dbReference type="ARBA" id="ARBA00022840"/>
    </source>
</evidence>
<keyword evidence="8" id="KW-0547">Nucleotide-binding</keyword>
<keyword evidence="5" id="KW-0808">Transferase</keyword>